<feature type="transmembrane region" description="Helical" evidence="1">
    <location>
        <begin position="12"/>
        <end position="33"/>
    </location>
</feature>
<comment type="caution">
    <text evidence="2">The sequence shown here is derived from an EMBL/GenBank/DDBJ whole genome shotgun (WGS) entry which is preliminary data.</text>
</comment>
<feature type="transmembrane region" description="Helical" evidence="1">
    <location>
        <begin position="121"/>
        <end position="142"/>
    </location>
</feature>
<reference evidence="2" key="1">
    <citation type="submission" date="2023-04" db="EMBL/GenBank/DDBJ databases">
        <title>Draft genome sequences of Lactobacillus delbrueckii subsp. bulgaricus ME-900 and ME-901 with improved acid tolerance.</title>
        <authorList>
            <person name="Ishida T."/>
            <person name="Yamamoto E."/>
            <person name="Koizumi A."/>
            <person name="Fujiwara S."/>
            <person name="Makino S."/>
            <person name="Kano H."/>
            <person name="Kimura K."/>
        </authorList>
    </citation>
    <scope>NUCLEOTIDE SEQUENCE</scope>
    <source>
        <strain evidence="2">ME-900</strain>
    </source>
</reference>
<protein>
    <submittedName>
        <fullName evidence="2">Uncharacterized protein</fullName>
    </submittedName>
</protein>
<keyword evidence="1" id="KW-0472">Membrane</keyword>
<feature type="transmembrane region" description="Helical" evidence="1">
    <location>
        <begin position="45"/>
        <end position="66"/>
    </location>
</feature>
<dbReference type="Proteomes" id="UP001165243">
    <property type="component" value="Unassembled WGS sequence"/>
</dbReference>
<gene>
    <name evidence="2" type="ORF">ME0900_13730</name>
</gene>
<proteinExistence type="predicted"/>
<evidence type="ECO:0000313" key="2">
    <source>
        <dbReference type="EMBL" id="GMB87000.1"/>
    </source>
</evidence>
<name>A0AAV5PNM3_LACDE</name>
<organism evidence="2 3">
    <name type="scientific">Lactobacillus delbrueckii subsp. bulgaricus</name>
    <dbReference type="NCBI Taxonomy" id="1585"/>
    <lineage>
        <taxon>Bacteria</taxon>
        <taxon>Bacillati</taxon>
        <taxon>Bacillota</taxon>
        <taxon>Bacilli</taxon>
        <taxon>Lactobacillales</taxon>
        <taxon>Lactobacillaceae</taxon>
        <taxon>Lactobacillus</taxon>
    </lineage>
</organism>
<evidence type="ECO:0000256" key="1">
    <source>
        <dbReference type="SAM" id="Phobius"/>
    </source>
</evidence>
<keyword evidence="1" id="KW-0812">Transmembrane</keyword>
<keyword evidence="1" id="KW-1133">Transmembrane helix</keyword>
<dbReference type="RefSeq" id="WP_014565285.1">
    <property type="nucleotide sequence ID" value="NZ_BSWJ01000040.1"/>
</dbReference>
<sequence>MMTKTEKTFSTIIKTVNCLMFLAEAVLICFMGAELVGFQTKAKDLTIGWSLIIASVALVLAAILIWTSKFSVLFWITEVALLASFIILTIFRIMDVGTAFDILGSAAILALIRYGKFTKPYIGPIVVVAIDLAYLLLLIFYYDFFNFSY</sequence>
<dbReference type="AlphaFoldDB" id="A0AAV5PNM3"/>
<evidence type="ECO:0000313" key="3">
    <source>
        <dbReference type="Proteomes" id="UP001165243"/>
    </source>
</evidence>
<accession>A0AAV5PNM3</accession>
<feature type="transmembrane region" description="Helical" evidence="1">
    <location>
        <begin position="72"/>
        <end position="91"/>
    </location>
</feature>
<dbReference type="EMBL" id="BSWK01000019">
    <property type="protein sequence ID" value="GMB87000.1"/>
    <property type="molecule type" value="Genomic_DNA"/>
</dbReference>